<dbReference type="PROSITE" id="PS00636">
    <property type="entry name" value="DNAJ_1"/>
    <property type="match status" value="1"/>
</dbReference>
<dbReference type="SMART" id="SM00271">
    <property type="entry name" value="DnaJ"/>
    <property type="match status" value="1"/>
</dbReference>
<dbReference type="Gene3D" id="1.10.287.110">
    <property type="entry name" value="DnaJ domain"/>
    <property type="match status" value="1"/>
</dbReference>
<proteinExistence type="predicted"/>
<dbReference type="InterPro" id="IPR002939">
    <property type="entry name" value="DnaJ_C"/>
</dbReference>
<evidence type="ECO:0000313" key="3">
    <source>
        <dbReference type="EMBL" id="MBP0444659.1"/>
    </source>
</evidence>
<name>A0ABS4ACC2_9PROT</name>
<dbReference type="CDD" id="cd06257">
    <property type="entry name" value="DnaJ"/>
    <property type="match status" value="1"/>
</dbReference>
<dbReference type="EMBL" id="JAGIZB010000006">
    <property type="protein sequence ID" value="MBP0444659.1"/>
    <property type="molecule type" value="Genomic_DNA"/>
</dbReference>
<dbReference type="Gene3D" id="2.60.260.20">
    <property type="entry name" value="Urease metallochaperone UreE, N-terminal domain"/>
    <property type="match status" value="2"/>
</dbReference>
<reference evidence="3 4" key="1">
    <citation type="submission" date="2021-03" db="EMBL/GenBank/DDBJ databases">
        <authorList>
            <person name="So Y."/>
        </authorList>
    </citation>
    <scope>NUCLEOTIDE SEQUENCE [LARGE SCALE GENOMIC DNA]</scope>
    <source>
        <strain evidence="3 4">SSH11</strain>
    </source>
</reference>
<accession>A0ABS4ACC2</accession>
<dbReference type="Pfam" id="PF01556">
    <property type="entry name" value="DnaJ_C"/>
    <property type="match status" value="1"/>
</dbReference>
<dbReference type="Proteomes" id="UP000681594">
    <property type="component" value="Unassembled WGS sequence"/>
</dbReference>
<dbReference type="InterPro" id="IPR001623">
    <property type="entry name" value="DnaJ_domain"/>
</dbReference>
<dbReference type="PANTHER" id="PTHR43096:SF52">
    <property type="entry name" value="DNAJ HOMOLOG 1, MITOCHONDRIAL-RELATED"/>
    <property type="match status" value="1"/>
</dbReference>
<comment type="caution">
    <text evidence="3">The sequence shown here is derived from an EMBL/GenBank/DDBJ whole genome shotgun (WGS) entry which is preliminary data.</text>
</comment>
<dbReference type="CDD" id="cd10747">
    <property type="entry name" value="DnaJ_C"/>
    <property type="match status" value="1"/>
</dbReference>
<dbReference type="Pfam" id="PF00226">
    <property type="entry name" value="DnaJ"/>
    <property type="match status" value="1"/>
</dbReference>
<dbReference type="InterPro" id="IPR018253">
    <property type="entry name" value="DnaJ_domain_CS"/>
</dbReference>
<dbReference type="InterPro" id="IPR008971">
    <property type="entry name" value="HSP40/DnaJ_pept-bd"/>
</dbReference>
<dbReference type="RefSeq" id="WP_209378890.1">
    <property type="nucleotide sequence ID" value="NZ_JAGIZB010000006.1"/>
</dbReference>
<evidence type="ECO:0000256" key="1">
    <source>
        <dbReference type="ARBA" id="ARBA00023186"/>
    </source>
</evidence>
<dbReference type="SUPFAM" id="SSF46565">
    <property type="entry name" value="Chaperone J-domain"/>
    <property type="match status" value="1"/>
</dbReference>
<dbReference type="PROSITE" id="PS50076">
    <property type="entry name" value="DNAJ_2"/>
    <property type="match status" value="1"/>
</dbReference>
<evidence type="ECO:0000259" key="2">
    <source>
        <dbReference type="PROSITE" id="PS50076"/>
    </source>
</evidence>
<dbReference type="PANTHER" id="PTHR43096">
    <property type="entry name" value="DNAJ HOMOLOG 1, MITOCHONDRIAL-RELATED"/>
    <property type="match status" value="1"/>
</dbReference>
<dbReference type="PRINTS" id="PR00625">
    <property type="entry name" value="JDOMAIN"/>
</dbReference>
<sequence length="323" mass="34507">MASDDPYQTLGVSRTADAEEIRKAFRRIAKANHPDLNPGDAAAEARFKAANAAHDLLSDPAKRARFDRGEIDASGQEVPPRGYYRDHAEADQGARYRGTGAGADPFGGMGGGWGGAGGGAGLDPEDLEEILGMFRGGGMDTAPRRGRDARYRLAVDFLDAVNGATRRLNLPDGRDLDVRIPPGLEDGQVLRLRGRGGPGLQGGPDGDALIEVEVRPHPFYARDGRDLRMELPVTLSEAVLGARIPVPTPRGEVMLTIPPRSDAGTQMRLRGRGVAAAGGSPAGDLIVTLRLVLGTVDDRLAEFLRGWKPENPTDPRGEMRRRA</sequence>
<feature type="domain" description="J" evidence="2">
    <location>
        <begin position="5"/>
        <end position="70"/>
    </location>
</feature>
<keyword evidence="1" id="KW-0143">Chaperone</keyword>
<dbReference type="InterPro" id="IPR036869">
    <property type="entry name" value="J_dom_sf"/>
</dbReference>
<organism evidence="3 4">
    <name type="scientific">Pararoseomonas baculiformis</name>
    <dbReference type="NCBI Taxonomy" id="2820812"/>
    <lineage>
        <taxon>Bacteria</taxon>
        <taxon>Pseudomonadati</taxon>
        <taxon>Pseudomonadota</taxon>
        <taxon>Alphaproteobacteria</taxon>
        <taxon>Acetobacterales</taxon>
        <taxon>Acetobacteraceae</taxon>
        <taxon>Pararoseomonas</taxon>
    </lineage>
</organism>
<dbReference type="SUPFAM" id="SSF49493">
    <property type="entry name" value="HSP40/DnaJ peptide-binding domain"/>
    <property type="match status" value="2"/>
</dbReference>
<gene>
    <name evidence="3" type="ORF">J8J14_07675</name>
</gene>
<protein>
    <submittedName>
        <fullName evidence="3">J domain-containing protein</fullName>
    </submittedName>
</protein>
<evidence type="ECO:0000313" key="4">
    <source>
        <dbReference type="Proteomes" id="UP000681594"/>
    </source>
</evidence>
<keyword evidence="4" id="KW-1185">Reference proteome</keyword>